<dbReference type="Pfam" id="PF13812">
    <property type="entry name" value="PPR_3"/>
    <property type="match status" value="1"/>
</dbReference>
<dbReference type="FunFam" id="1.25.40.10:FF:000242">
    <property type="entry name" value="Pentatricopeptide repeat-containing protein"/>
    <property type="match status" value="1"/>
</dbReference>
<dbReference type="NCBIfam" id="TIGR00756">
    <property type="entry name" value="PPR"/>
    <property type="match status" value="3"/>
</dbReference>
<evidence type="ECO:0000313" key="4">
    <source>
        <dbReference type="Proteomes" id="UP000036987"/>
    </source>
</evidence>
<accession>A0A0K9PNQ8</accession>
<sequence length="531" mass="59756">MEEHILILLKKVSTMRELKKVHTVITKTGQSANLLILTKLLICTALPVWGSLEHAQSIYQITVHQNDPILCNTMIRAYSNSIFPMEAINLYNVMYQRAVRTDHLTYPFLLRACGRVGRTGSGRFDGGRKSSEVHSRIWKLGFGVDVFVMNCLMFGYTQWERLKDAREVFDGMSVRNVASWNTIIAAYDRCSEYELADALMDRMPEKNVVTWNCFLGRHIRLGKMEMAKKVFDSMPQKDAGSWSSIISGYISVKDYKSALELFGSMQSNLIKPTELTYVSIIGACAKTGSFNLGKQIHEHINRNGLVKIEGYIGIALLDMYAKSGNLRCAKQVFDEMKMKHITCWNAMIVGLAVNGHCTEALELFSKLEEEPDGGAYPNSVSFLGVLLACSHKGLVKEGQSIFHKMVWQYKIKPDVKHYGCMVDILSRGGMLAEARSMMKTMPFCPNCVMWRSILGGCRVHGDLEIAEEAFREICALEVVPNHGDCLLLSNVYAEFGRWDDLLDLKRRISEWGLISRGFGPGPGFGFSRVEG</sequence>
<dbReference type="Pfam" id="PF01535">
    <property type="entry name" value="PPR"/>
    <property type="match status" value="7"/>
</dbReference>
<name>A0A0K9PNQ8_ZOSMR</name>
<dbReference type="PANTHER" id="PTHR47926">
    <property type="entry name" value="PENTATRICOPEPTIDE REPEAT-CONTAINING PROTEIN"/>
    <property type="match status" value="1"/>
</dbReference>
<dbReference type="InterPro" id="IPR046848">
    <property type="entry name" value="E_motif"/>
</dbReference>
<dbReference type="GO" id="GO:0003723">
    <property type="term" value="F:RNA binding"/>
    <property type="evidence" value="ECO:0007669"/>
    <property type="project" value="InterPro"/>
</dbReference>
<dbReference type="OMA" id="SQCGLVH"/>
<dbReference type="InterPro" id="IPR011990">
    <property type="entry name" value="TPR-like_helical_dom_sf"/>
</dbReference>
<dbReference type="InterPro" id="IPR002885">
    <property type="entry name" value="PPR_rpt"/>
</dbReference>
<dbReference type="Pfam" id="PF13041">
    <property type="entry name" value="PPR_2"/>
    <property type="match status" value="1"/>
</dbReference>
<reference evidence="4" key="1">
    <citation type="journal article" date="2016" name="Nature">
        <title>The genome of the seagrass Zostera marina reveals angiosperm adaptation to the sea.</title>
        <authorList>
            <person name="Olsen J.L."/>
            <person name="Rouze P."/>
            <person name="Verhelst B."/>
            <person name="Lin Y.-C."/>
            <person name="Bayer T."/>
            <person name="Collen J."/>
            <person name="Dattolo E."/>
            <person name="De Paoli E."/>
            <person name="Dittami S."/>
            <person name="Maumus F."/>
            <person name="Michel G."/>
            <person name="Kersting A."/>
            <person name="Lauritano C."/>
            <person name="Lohaus R."/>
            <person name="Toepel M."/>
            <person name="Tonon T."/>
            <person name="Vanneste K."/>
            <person name="Amirebrahimi M."/>
            <person name="Brakel J."/>
            <person name="Bostroem C."/>
            <person name="Chovatia M."/>
            <person name="Grimwood J."/>
            <person name="Jenkins J.W."/>
            <person name="Jueterbock A."/>
            <person name="Mraz A."/>
            <person name="Stam W.T."/>
            <person name="Tice H."/>
            <person name="Bornberg-Bauer E."/>
            <person name="Green P.J."/>
            <person name="Pearson G.A."/>
            <person name="Procaccini G."/>
            <person name="Duarte C.M."/>
            <person name="Schmutz J."/>
            <person name="Reusch T.B.H."/>
            <person name="Van de Peer Y."/>
        </authorList>
    </citation>
    <scope>NUCLEOTIDE SEQUENCE [LARGE SCALE GENOMIC DNA]</scope>
    <source>
        <strain evidence="4">cv. Finnish</strain>
    </source>
</reference>
<keyword evidence="4" id="KW-1185">Reference proteome</keyword>
<dbReference type="EMBL" id="LFYR01000718">
    <property type="protein sequence ID" value="KMZ70693.1"/>
    <property type="molecule type" value="Genomic_DNA"/>
</dbReference>
<evidence type="ECO:0000256" key="1">
    <source>
        <dbReference type="ARBA" id="ARBA00022737"/>
    </source>
</evidence>
<dbReference type="Pfam" id="PF20431">
    <property type="entry name" value="E_motif"/>
    <property type="match status" value="1"/>
</dbReference>
<keyword evidence="1" id="KW-0677">Repeat</keyword>
<feature type="repeat" description="PPR" evidence="2">
    <location>
        <begin position="238"/>
        <end position="272"/>
    </location>
</feature>
<comment type="caution">
    <text evidence="3">The sequence shown here is derived from an EMBL/GenBank/DDBJ whole genome shotgun (WGS) entry which is preliminary data.</text>
</comment>
<dbReference type="Proteomes" id="UP000036987">
    <property type="component" value="Unassembled WGS sequence"/>
</dbReference>
<evidence type="ECO:0000313" key="3">
    <source>
        <dbReference type="EMBL" id="KMZ70693.1"/>
    </source>
</evidence>
<organism evidence="3 4">
    <name type="scientific">Zostera marina</name>
    <name type="common">Eelgrass</name>
    <dbReference type="NCBI Taxonomy" id="29655"/>
    <lineage>
        <taxon>Eukaryota</taxon>
        <taxon>Viridiplantae</taxon>
        <taxon>Streptophyta</taxon>
        <taxon>Embryophyta</taxon>
        <taxon>Tracheophyta</taxon>
        <taxon>Spermatophyta</taxon>
        <taxon>Magnoliopsida</taxon>
        <taxon>Liliopsida</taxon>
        <taxon>Zosteraceae</taxon>
        <taxon>Zostera</taxon>
    </lineage>
</organism>
<dbReference type="PROSITE" id="PS51375">
    <property type="entry name" value="PPR"/>
    <property type="match status" value="2"/>
</dbReference>
<protein>
    <submittedName>
        <fullName evidence="3">Pentatricopeptide repeat-containing protein</fullName>
    </submittedName>
</protein>
<feature type="repeat" description="PPR" evidence="2">
    <location>
        <begin position="176"/>
        <end position="210"/>
    </location>
</feature>
<proteinExistence type="predicted"/>
<dbReference type="GO" id="GO:0009451">
    <property type="term" value="P:RNA modification"/>
    <property type="evidence" value="ECO:0000318"/>
    <property type="project" value="GO_Central"/>
</dbReference>
<dbReference type="PANTHER" id="PTHR47926:SF344">
    <property type="entry name" value="OS07G0636900 PROTEIN"/>
    <property type="match status" value="1"/>
</dbReference>
<dbReference type="InterPro" id="IPR046960">
    <property type="entry name" value="PPR_At4g14850-like_plant"/>
</dbReference>
<evidence type="ECO:0000256" key="2">
    <source>
        <dbReference type="PROSITE-ProRule" id="PRU00708"/>
    </source>
</evidence>
<gene>
    <name evidence="3" type="ORF">ZOSMA_196G00430</name>
</gene>
<dbReference type="Gene3D" id="1.25.40.10">
    <property type="entry name" value="Tetratricopeptide repeat domain"/>
    <property type="match status" value="3"/>
</dbReference>
<dbReference type="AlphaFoldDB" id="A0A0K9PNQ8"/>
<dbReference type="OrthoDB" id="185373at2759"/>